<proteinExistence type="predicted"/>
<feature type="region of interest" description="Disordered" evidence="1">
    <location>
        <begin position="22"/>
        <end position="43"/>
    </location>
</feature>
<protein>
    <submittedName>
        <fullName evidence="2">Uncharacterized protein</fullName>
    </submittedName>
</protein>
<evidence type="ECO:0000313" key="2">
    <source>
        <dbReference type="EMBL" id="KAG6112952.1"/>
    </source>
</evidence>
<reference evidence="2 3" key="1">
    <citation type="journal article" date="2020" name="bioRxiv">
        <title>Whole genome comparisons of ergot fungi reveals the divergence and evolution of species within the genus Claviceps are the result of varying mechanisms driving genome evolution and host range expansion.</title>
        <authorList>
            <person name="Wyka S.A."/>
            <person name="Mondo S.J."/>
            <person name="Liu M."/>
            <person name="Dettman J."/>
            <person name="Nalam V."/>
            <person name="Broders K.D."/>
        </authorList>
    </citation>
    <scope>NUCLEOTIDE SEQUENCE [LARGE SCALE GENOMIC DNA]</scope>
    <source>
        <strain evidence="2 3">LM576</strain>
    </source>
</reference>
<accession>A0A9P7PWR4</accession>
<keyword evidence="3" id="KW-1185">Reference proteome</keyword>
<sequence length="64" mass="7201">MLTDLKSQACHKPILGLTVDSARNAEANTEGAPPESRLRQGRKRARISCEYRYAVPEIPRRKHG</sequence>
<dbReference type="EMBL" id="SRQM01000314">
    <property type="protein sequence ID" value="KAG6112952.1"/>
    <property type="molecule type" value="Genomic_DNA"/>
</dbReference>
<organism evidence="2 3">
    <name type="scientific">Claviceps humidiphila</name>
    <dbReference type="NCBI Taxonomy" id="1294629"/>
    <lineage>
        <taxon>Eukaryota</taxon>
        <taxon>Fungi</taxon>
        <taxon>Dikarya</taxon>
        <taxon>Ascomycota</taxon>
        <taxon>Pezizomycotina</taxon>
        <taxon>Sordariomycetes</taxon>
        <taxon>Hypocreomycetidae</taxon>
        <taxon>Hypocreales</taxon>
        <taxon>Clavicipitaceae</taxon>
        <taxon>Claviceps</taxon>
    </lineage>
</organism>
<feature type="non-terminal residue" evidence="2">
    <location>
        <position position="64"/>
    </location>
</feature>
<gene>
    <name evidence="2" type="ORF">E4U13_004069</name>
</gene>
<comment type="caution">
    <text evidence="2">The sequence shown here is derived from an EMBL/GenBank/DDBJ whole genome shotgun (WGS) entry which is preliminary data.</text>
</comment>
<evidence type="ECO:0000313" key="3">
    <source>
        <dbReference type="Proteomes" id="UP000732380"/>
    </source>
</evidence>
<name>A0A9P7PWR4_9HYPO</name>
<evidence type="ECO:0000256" key="1">
    <source>
        <dbReference type="SAM" id="MobiDB-lite"/>
    </source>
</evidence>
<dbReference type="AlphaFoldDB" id="A0A9P7PWR4"/>
<dbReference type="Proteomes" id="UP000732380">
    <property type="component" value="Unassembled WGS sequence"/>
</dbReference>